<evidence type="ECO:0000313" key="3">
    <source>
        <dbReference type="Proteomes" id="UP000821853"/>
    </source>
</evidence>
<feature type="region of interest" description="Disordered" evidence="1">
    <location>
        <begin position="33"/>
        <end position="239"/>
    </location>
</feature>
<accession>A0A9J6FVP2</accession>
<evidence type="ECO:0000313" key="2">
    <source>
        <dbReference type="EMBL" id="KAH9366393.1"/>
    </source>
</evidence>
<organism evidence="2 3">
    <name type="scientific">Haemaphysalis longicornis</name>
    <name type="common">Bush tick</name>
    <dbReference type="NCBI Taxonomy" id="44386"/>
    <lineage>
        <taxon>Eukaryota</taxon>
        <taxon>Metazoa</taxon>
        <taxon>Ecdysozoa</taxon>
        <taxon>Arthropoda</taxon>
        <taxon>Chelicerata</taxon>
        <taxon>Arachnida</taxon>
        <taxon>Acari</taxon>
        <taxon>Parasitiformes</taxon>
        <taxon>Ixodida</taxon>
        <taxon>Ixodoidea</taxon>
        <taxon>Ixodidae</taxon>
        <taxon>Haemaphysalinae</taxon>
        <taxon>Haemaphysalis</taxon>
    </lineage>
</organism>
<dbReference type="EMBL" id="JABSTR010000004">
    <property type="protein sequence ID" value="KAH9366393.1"/>
    <property type="molecule type" value="Genomic_DNA"/>
</dbReference>
<gene>
    <name evidence="2" type="ORF">HPB48_018154</name>
</gene>
<proteinExistence type="predicted"/>
<name>A0A9J6FVP2_HAELO</name>
<dbReference type="AlphaFoldDB" id="A0A9J6FVP2"/>
<dbReference type="Proteomes" id="UP000821853">
    <property type="component" value="Chromosome 2"/>
</dbReference>
<dbReference type="PANTHER" id="PTHR46579:SF1">
    <property type="entry name" value="F5_8 TYPE C DOMAIN-CONTAINING PROTEIN"/>
    <property type="match status" value="1"/>
</dbReference>
<dbReference type="PANTHER" id="PTHR46579">
    <property type="entry name" value="F5/8 TYPE C DOMAIN-CONTAINING PROTEIN-RELATED"/>
    <property type="match status" value="1"/>
</dbReference>
<reference evidence="2 3" key="1">
    <citation type="journal article" date="2020" name="Cell">
        <title>Large-Scale Comparative Analyses of Tick Genomes Elucidate Their Genetic Diversity and Vector Capacities.</title>
        <authorList>
            <consortium name="Tick Genome and Microbiome Consortium (TIGMIC)"/>
            <person name="Jia N."/>
            <person name="Wang J."/>
            <person name="Shi W."/>
            <person name="Du L."/>
            <person name="Sun Y."/>
            <person name="Zhan W."/>
            <person name="Jiang J.F."/>
            <person name="Wang Q."/>
            <person name="Zhang B."/>
            <person name="Ji P."/>
            <person name="Bell-Sakyi L."/>
            <person name="Cui X.M."/>
            <person name="Yuan T.T."/>
            <person name="Jiang B.G."/>
            <person name="Yang W.F."/>
            <person name="Lam T.T."/>
            <person name="Chang Q.C."/>
            <person name="Ding S.J."/>
            <person name="Wang X.J."/>
            <person name="Zhu J.G."/>
            <person name="Ruan X.D."/>
            <person name="Zhao L."/>
            <person name="Wei J.T."/>
            <person name="Ye R.Z."/>
            <person name="Que T.C."/>
            <person name="Du C.H."/>
            <person name="Zhou Y.H."/>
            <person name="Cheng J.X."/>
            <person name="Dai P.F."/>
            <person name="Guo W.B."/>
            <person name="Han X.H."/>
            <person name="Huang E.J."/>
            <person name="Li L.F."/>
            <person name="Wei W."/>
            <person name="Gao Y.C."/>
            <person name="Liu J.Z."/>
            <person name="Shao H.Z."/>
            <person name="Wang X."/>
            <person name="Wang C.C."/>
            <person name="Yang T.C."/>
            <person name="Huo Q.B."/>
            <person name="Li W."/>
            <person name="Chen H.Y."/>
            <person name="Chen S.E."/>
            <person name="Zhou L.G."/>
            <person name="Ni X.B."/>
            <person name="Tian J.H."/>
            <person name="Sheng Y."/>
            <person name="Liu T."/>
            <person name="Pan Y.S."/>
            <person name="Xia L.Y."/>
            <person name="Li J."/>
            <person name="Zhao F."/>
            <person name="Cao W.C."/>
        </authorList>
    </citation>
    <scope>NUCLEOTIDE SEQUENCE [LARGE SCALE GENOMIC DNA]</scope>
    <source>
        <strain evidence="2">HaeL-2018</strain>
    </source>
</reference>
<evidence type="ECO:0000256" key="1">
    <source>
        <dbReference type="SAM" id="MobiDB-lite"/>
    </source>
</evidence>
<feature type="compositionally biased region" description="Basic and acidic residues" evidence="1">
    <location>
        <begin position="171"/>
        <end position="213"/>
    </location>
</feature>
<comment type="caution">
    <text evidence="2">The sequence shown here is derived from an EMBL/GenBank/DDBJ whole genome shotgun (WGS) entry which is preliminary data.</text>
</comment>
<sequence>MASAPKRKSRKKYLHENSEFTVPKSTWYARSKKQRLQHALETAPTDDSGPSTVAASDVARSATSRDDLSARLDDASEDSTNRAFDDTMQNFRDDGEDPHCDDLDGQGLEHGHLDYESLDGENPHCDDLDDQGLEHGHSDYESPDGENPHCDDVDDQGFELGEPDYESPDGEDPHCYDLDDQGLEHGHSDYKSPDGENPHCDDVDDQGLEHGDPDYESLDDEDLDDADWHFSSGTAGASLPPLTEEEILSSSFSKLSTEKLPNLGTSKAGAAAMAMSFAIAHGLTWSALGDLAKLVNSIAGMEVLPRSEYMFRKLWSAQKEDVVRYWYRCSLRYTSQRTEPRTHLGVVRDMHMAFVQDERFNGFNGPSALMNLRECLLFAFVERCAPPLFEPTAATFNVHSLLHLGDSVRDLGPLWANSCFTFEGGNGKLVKSITAANGLPHQVVERVVMEQCLDSCLAVGCMLTEDEKSICKEFLEHAQVSSAVQEGDATLLGRNKHAILSTPERDALNELGYEKVECYDKLIVKHQIYHSTLYKRPTKSDTTFVETCKGCFRIEKIVLASRCGCSKCFLLCREVLFLDSSSFPRHIKPCFLSGSDVPTVLEPSDIIRSCIYIEFNQEKKAFLCLMPNMIERD</sequence>
<protein>
    <submittedName>
        <fullName evidence="2">Uncharacterized protein</fullName>
    </submittedName>
</protein>
<dbReference type="OrthoDB" id="6492316at2759"/>
<feature type="compositionally biased region" description="Acidic residues" evidence="1">
    <location>
        <begin position="214"/>
        <end position="225"/>
    </location>
</feature>
<feature type="compositionally biased region" description="Basic and acidic residues" evidence="1">
    <location>
        <begin position="63"/>
        <end position="151"/>
    </location>
</feature>
<keyword evidence="3" id="KW-1185">Reference proteome</keyword>
<feature type="compositionally biased region" description="Acidic residues" evidence="1">
    <location>
        <begin position="152"/>
        <end position="170"/>
    </location>
</feature>
<dbReference type="VEuPathDB" id="VectorBase:HLOH_048366"/>